<dbReference type="SUPFAM" id="SSF46785">
    <property type="entry name" value="Winged helix' DNA-binding domain"/>
    <property type="match status" value="1"/>
</dbReference>
<gene>
    <name evidence="1" type="ORF">S01H1_55692</name>
</gene>
<dbReference type="Gene3D" id="1.10.10.10">
    <property type="entry name" value="Winged helix-like DNA-binding domain superfamily/Winged helix DNA-binding domain"/>
    <property type="match status" value="1"/>
</dbReference>
<evidence type="ECO:0008006" key="2">
    <source>
        <dbReference type="Google" id="ProtNLM"/>
    </source>
</evidence>
<accession>X0WQR6</accession>
<dbReference type="InterPro" id="IPR036390">
    <property type="entry name" value="WH_DNA-bd_sf"/>
</dbReference>
<reference evidence="1" key="1">
    <citation type="journal article" date="2014" name="Front. Microbiol.">
        <title>High frequency of phylogenetically diverse reductive dehalogenase-homologous genes in deep subseafloor sedimentary metagenomes.</title>
        <authorList>
            <person name="Kawai M."/>
            <person name="Futagami T."/>
            <person name="Toyoda A."/>
            <person name="Takaki Y."/>
            <person name="Nishi S."/>
            <person name="Hori S."/>
            <person name="Arai W."/>
            <person name="Tsubouchi T."/>
            <person name="Morono Y."/>
            <person name="Uchiyama I."/>
            <person name="Ito T."/>
            <person name="Fujiyama A."/>
            <person name="Inagaki F."/>
            <person name="Takami H."/>
        </authorList>
    </citation>
    <scope>NUCLEOTIDE SEQUENCE</scope>
    <source>
        <strain evidence="1">Expedition CK06-06</strain>
    </source>
</reference>
<sequence>MTPNEYLILRLFNDTDTVTLRQVAKHLENPVWYMKYLCAGMVNRDLLTECVDDSGKRPRRAYRLTPKSQAILADLWRGMVKNLRGRVARARRITAVVEERADRIEEMATAANLSDK</sequence>
<protein>
    <recommendedName>
        <fullName evidence="2">Transcription regulator PadR N-terminal domain-containing protein</fullName>
    </recommendedName>
</protein>
<evidence type="ECO:0000313" key="1">
    <source>
        <dbReference type="EMBL" id="GAG26878.1"/>
    </source>
</evidence>
<proteinExistence type="predicted"/>
<dbReference type="EMBL" id="BARS01036214">
    <property type="protein sequence ID" value="GAG26878.1"/>
    <property type="molecule type" value="Genomic_DNA"/>
</dbReference>
<organism evidence="1">
    <name type="scientific">marine sediment metagenome</name>
    <dbReference type="NCBI Taxonomy" id="412755"/>
    <lineage>
        <taxon>unclassified sequences</taxon>
        <taxon>metagenomes</taxon>
        <taxon>ecological metagenomes</taxon>
    </lineage>
</organism>
<name>X0WQR6_9ZZZZ</name>
<dbReference type="AlphaFoldDB" id="X0WQR6"/>
<dbReference type="InterPro" id="IPR036388">
    <property type="entry name" value="WH-like_DNA-bd_sf"/>
</dbReference>
<comment type="caution">
    <text evidence="1">The sequence shown here is derived from an EMBL/GenBank/DDBJ whole genome shotgun (WGS) entry which is preliminary data.</text>
</comment>